<keyword evidence="2" id="KW-0732">Signal</keyword>
<dbReference type="EMBL" id="JAPCXB010000080">
    <property type="protein sequence ID" value="KAJ1609570.1"/>
    <property type="molecule type" value="Genomic_DNA"/>
</dbReference>
<keyword evidence="1" id="KW-0472">Membrane</keyword>
<dbReference type="Proteomes" id="UP001071777">
    <property type="component" value="Unassembled WGS sequence"/>
</dbReference>
<sequence>MKLSGRISACLLLIYTCLVSFSSSEWAGGEPNMGSHIMILPGRPYHGIKMSTIIMVHKKYFVNGRYRLECFSAGPKRANNYFQDPQGEFKVVPLVSEEKSSVSQSILDTLSSRLLPGSLVFVNSELYDSEHRRFKSFSQGGEDFVAFEVTAKLKNVSYSRQIESRDILLNIELEFFKFGFPKLLFQVIGSVLLSVALTAVVYLACARWRLVDRFSKFIFDDKSYKID</sequence>
<evidence type="ECO:0000256" key="1">
    <source>
        <dbReference type="SAM" id="Phobius"/>
    </source>
</evidence>
<keyword evidence="4" id="KW-1185">Reference proteome</keyword>
<accession>A0ABQ8P6B5</accession>
<evidence type="ECO:0000256" key="2">
    <source>
        <dbReference type="SAM" id="SignalP"/>
    </source>
</evidence>
<comment type="caution">
    <text evidence="3">The sequence shown here is derived from an EMBL/GenBank/DDBJ whole genome shotgun (WGS) entry which is preliminary data.</text>
</comment>
<proteinExistence type="predicted"/>
<keyword evidence="1" id="KW-1133">Transmembrane helix</keyword>
<feature type="transmembrane region" description="Helical" evidence="1">
    <location>
        <begin position="183"/>
        <end position="205"/>
    </location>
</feature>
<gene>
    <name evidence="3" type="ORF">OJ252_2157</name>
</gene>
<evidence type="ECO:0000313" key="3">
    <source>
        <dbReference type="EMBL" id="KAJ1609570.1"/>
    </source>
</evidence>
<reference evidence="3" key="1">
    <citation type="submission" date="2022-10" db="EMBL/GenBank/DDBJ databases">
        <title>Adaptive evolution leads to modifications in subtelomeric GC content in a zoonotic Cryptosporidium species.</title>
        <authorList>
            <person name="Li J."/>
            <person name="Feng Y."/>
            <person name="Xiao L."/>
        </authorList>
    </citation>
    <scope>NUCLEOTIDE SEQUENCE</scope>
    <source>
        <strain evidence="3">25894</strain>
    </source>
</reference>
<feature type="signal peptide" evidence="2">
    <location>
        <begin position="1"/>
        <end position="24"/>
    </location>
</feature>
<keyword evidence="1" id="KW-0812">Transmembrane</keyword>
<name>A0ABQ8P6B5_9CRYT</name>
<feature type="chain" id="PRO_5046465098" evidence="2">
    <location>
        <begin position="25"/>
        <end position="227"/>
    </location>
</feature>
<organism evidence="3 4">
    <name type="scientific">Cryptosporidium canis</name>
    <dbReference type="NCBI Taxonomy" id="195482"/>
    <lineage>
        <taxon>Eukaryota</taxon>
        <taxon>Sar</taxon>
        <taxon>Alveolata</taxon>
        <taxon>Apicomplexa</taxon>
        <taxon>Conoidasida</taxon>
        <taxon>Coccidia</taxon>
        <taxon>Eucoccidiorida</taxon>
        <taxon>Eimeriorina</taxon>
        <taxon>Cryptosporidiidae</taxon>
        <taxon>Cryptosporidium</taxon>
    </lineage>
</organism>
<protein>
    <submittedName>
        <fullName evidence="3">Uncharacterized protein</fullName>
    </submittedName>
</protein>
<evidence type="ECO:0000313" key="4">
    <source>
        <dbReference type="Proteomes" id="UP001071777"/>
    </source>
</evidence>